<keyword evidence="2" id="KW-0812">Transmembrane</keyword>
<dbReference type="Pfam" id="PF07963">
    <property type="entry name" value="N_methyl"/>
    <property type="match status" value="1"/>
</dbReference>
<evidence type="ECO:0008006" key="4">
    <source>
        <dbReference type="Google" id="ProtNLM"/>
    </source>
</evidence>
<sequence length="189" mass="21515">MHKRPGFTIIEVLIAIALMGIILPALYDTVALLRDSNTHLFKNLEKAKQTNKAIDTLYLDLASSDGNISIKKDDFSRVCIENSKNSLYGLSLAKVCWVVSKKEHNLFRIEGYSYDLPLKDKQNVEVDLVMKNIELFDVYYNKDKVLVLLQQESKEPITFMIHGVSRAKKKKDVKSKINNSTRPPAITTQ</sequence>
<protein>
    <recommendedName>
        <fullName evidence="4">Prepilin-type N-terminal cleavage/methylation domain-containing protein</fullName>
    </recommendedName>
</protein>
<dbReference type="EMBL" id="FPKX01000004">
    <property type="protein sequence ID" value="SFZ97364.1"/>
    <property type="molecule type" value="Genomic_DNA"/>
</dbReference>
<evidence type="ECO:0000256" key="2">
    <source>
        <dbReference type="SAM" id="Phobius"/>
    </source>
</evidence>
<organism evidence="3">
    <name type="scientific">hydrothermal vent metagenome</name>
    <dbReference type="NCBI Taxonomy" id="652676"/>
    <lineage>
        <taxon>unclassified sequences</taxon>
        <taxon>metagenomes</taxon>
        <taxon>ecological metagenomes</taxon>
    </lineage>
</organism>
<keyword evidence="2" id="KW-1133">Transmembrane helix</keyword>
<keyword evidence="2" id="KW-0472">Membrane</keyword>
<accession>A0A1W1EBG0</accession>
<gene>
    <name evidence="3" type="ORF">MNB_SV-5-293</name>
</gene>
<dbReference type="AlphaFoldDB" id="A0A1W1EBG0"/>
<feature type="region of interest" description="Disordered" evidence="1">
    <location>
        <begin position="170"/>
        <end position="189"/>
    </location>
</feature>
<dbReference type="InterPro" id="IPR012902">
    <property type="entry name" value="N_methyl_site"/>
</dbReference>
<proteinExistence type="predicted"/>
<reference evidence="3" key="1">
    <citation type="submission" date="2016-10" db="EMBL/GenBank/DDBJ databases">
        <authorList>
            <person name="de Groot N.N."/>
        </authorList>
    </citation>
    <scope>NUCLEOTIDE SEQUENCE</scope>
</reference>
<feature type="transmembrane region" description="Helical" evidence="2">
    <location>
        <begin position="7"/>
        <end position="27"/>
    </location>
</feature>
<evidence type="ECO:0000313" key="3">
    <source>
        <dbReference type="EMBL" id="SFZ97364.1"/>
    </source>
</evidence>
<feature type="compositionally biased region" description="Polar residues" evidence="1">
    <location>
        <begin position="177"/>
        <end position="189"/>
    </location>
</feature>
<name>A0A1W1EBG0_9ZZZZ</name>
<dbReference type="NCBIfam" id="TIGR02532">
    <property type="entry name" value="IV_pilin_GFxxxE"/>
    <property type="match status" value="1"/>
</dbReference>
<evidence type="ECO:0000256" key="1">
    <source>
        <dbReference type="SAM" id="MobiDB-lite"/>
    </source>
</evidence>